<feature type="transmembrane region" description="Helical" evidence="1">
    <location>
        <begin position="33"/>
        <end position="52"/>
    </location>
</feature>
<evidence type="ECO:0000256" key="1">
    <source>
        <dbReference type="SAM" id="Phobius"/>
    </source>
</evidence>
<gene>
    <name evidence="2" type="ORF">M514_23429</name>
</gene>
<organism evidence="2">
    <name type="scientific">Trichuris suis</name>
    <name type="common">pig whipworm</name>
    <dbReference type="NCBI Taxonomy" id="68888"/>
    <lineage>
        <taxon>Eukaryota</taxon>
        <taxon>Metazoa</taxon>
        <taxon>Ecdysozoa</taxon>
        <taxon>Nematoda</taxon>
        <taxon>Enoplea</taxon>
        <taxon>Dorylaimia</taxon>
        <taxon>Trichinellida</taxon>
        <taxon>Trichuridae</taxon>
        <taxon>Trichuris</taxon>
    </lineage>
</organism>
<keyword evidence="1" id="KW-0472">Membrane</keyword>
<dbReference type="AlphaFoldDB" id="A0A085N4K9"/>
<name>A0A085N4K9_9BILA</name>
<keyword evidence="1" id="KW-0812">Transmembrane</keyword>
<proteinExistence type="predicted"/>
<reference evidence="2" key="1">
    <citation type="journal article" date="2014" name="Nat. Genet.">
        <title>Genome and transcriptome of the porcine whipworm Trichuris suis.</title>
        <authorList>
            <person name="Jex A.R."/>
            <person name="Nejsum P."/>
            <person name="Schwarz E.M."/>
            <person name="Hu L."/>
            <person name="Young N.D."/>
            <person name="Hall R.S."/>
            <person name="Korhonen P.K."/>
            <person name="Liao S."/>
            <person name="Thamsborg S."/>
            <person name="Xia J."/>
            <person name="Xu P."/>
            <person name="Wang S."/>
            <person name="Scheerlinck J.P."/>
            <person name="Hofmann A."/>
            <person name="Sternberg P.W."/>
            <person name="Wang J."/>
            <person name="Gasser R.B."/>
        </authorList>
    </citation>
    <scope>NUCLEOTIDE SEQUENCE [LARGE SCALE GENOMIC DNA]</scope>
    <source>
        <strain evidence="2">DCEP-RM93F</strain>
    </source>
</reference>
<protein>
    <submittedName>
        <fullName evidence="2">Uncharacterized protein</fullName>
    </submittedName>
</protein>
<accession>A0A085N4K9</accession>
<dbReference type="Proteomes" id="UP000030758">
    <property type="component" value="Unassembled WGS sequence"/>
</dbReference>
<dbReference type="EMBL" id="KL367556">
    <property type="protein sequence ID" value="KFD64405.1"/>
    <property type="molecule type" value="Genomic_DNA"/>
</dbReference>
<sequence>MFWQFVETLLACSFPLVFWPSPAAVNLSHLIQPICFAVILFAAVPLILWPSLPSDMLDFVSRYWFILPSIERWYFADAVCTDLFRRLSLQKAFHYNQRKSEYKLSNRFWDYAFATLLFCMMCFDESTCYDCMGYISVVLRTCVLRSLRSTGSVYFLPVCQNAKHFLLFINK</sequence>
<evidence type="ECO:0000313" key="2">
    <source>
        <dbReference type="EMBL" id="KFD64405.1"/>
    </source>
</evidence>
<keyword evidence="1" id="KW-1133">Transmembrane helix</keyword>